<dbReference type="AlphaFoldDB" id="A0A3P3RGJ3"/>
<organism evidence="2 3">
    <name type="scientific">Halocatena pleomorpha</name>
    <dbReference type="NCBI Taxonomy" id="1785090"/>
    <lineage>
        <taxon>Archaea</taxon>
        <taxon>Methanobacteriati</taxon>
        <taxon>Methanobacteriota</taxon>
        <taxon>Stenosarchaea group</taxon>
        <taxon>Halobacteria</taxon>
        <taxon>Halobacteriales</taxon>
        <taxon>Natronomonadaceae</taxon>
        <taxon>Halocatena</taxon>
    </lineage>
</organism>
<proteinExistence type="predicted"/>
<feature type="region of interest" description="Disordered" evidence="1">
    <location>
        <begin position="1"/>
        <end position="34"/>
    </location>
</feature>
<keyword evidence="3" id="KW-1185">Reference proteome</keyword>
<protein>
    <submittedName>
        <fullName evidence="2">Uncharacterized protein</fullName>
    </submittedName>
</protein>
<sequence>METLVQRKHRTETPLLLADGGEEAENADGNDEAEDEAETRVLHLDLEGLFLDLLGLEVDLDEVVLDITAVSGPENLLGNLLSAVAGLLDDGLPNLISGDLLDDVLPSLPSGDELKGRIPSPSDAVFGAVNVLLDAILAALEDGESTDE</sequence>
<accession>A0A3P3RGJ3</accession>
<evidence type="ECO:0000313" key="2">
    <source>
        <dbReference type="EMBL" id="RRJ31563.1"/>
    </source>
</evidence>
<evidence type="ECO:0000256" key="1">
    <source>
        <dbReference type="SAM" id="MobiDB-lite"/>
    </source>
</evidence>
<dbReference type="Proteomes" id="UP000282322">
    <property type="component" value="Unassembled WGS sequence"/>
</dbReference>
<name>A0A3P3RGJ3_9EURY</name>
<dbReference type="RefSeq" id="WP_185715555.1">
    <property type="nucleotide sequence ID" value="NZ_RRCH01000014.1"/>
</dbReference>
<evidence type="ECO:0000313" key="3">
    <source>
        <dbReference type="Proteomes" id="UP000282322"/>
    </source>
</evidence>
<gene>
    <name evidence="2" type="ORF">EIK79_07580</name>
</gene>
<dbReference type="EMBL" id="RRCH01000014">
    <property type="protein sequence ID" value="RRJ31563.1"/>
    <property type="molecule type" value="Genomic_DNA"/>
</dbReference>
<feature type="compositionally biased region" description="Basic residues" evidence="1">
    <location>
        <begin position="1"/>
        <end position="10"/>
    </location>
</feature>
<feature type="compositionally biased region" description="Acidic residues" evidence="1">
    <location>
        <begin position="20"/>
        <end position="34"/>
    </location>
</feature>
<comment type="caution">
    <text evidence="2">The sequence shown here is derived from an EMBL/GenBank/DDBJ whole genome shotgun (WGS) entry which is preliminary data.</text>
</comment>
<reference evidence="2 3" key="1">
    <citation type="submission" date="2018-11" db="EMBL/GenBank/DDBJ databases">
        <title>Taxonoimc description of Halomarina strain SPP-AMP-1.</title>
        <authorList>
            <person name="Pal Y."/>
            <person name="Srinivasana K."/>
            <person name="Verma A."/>
            <person name="Kumar P."/>
        </authorList>
    </citation>
    <scope>NUCLEOTIDE SEQUENCE [LARGE SCALE GENOMIC DNA]</scope>
    <source>
        <strain evidence="2 3">SPP-AMP-1</strain>
    </source>
</reference>